<feature type="region of interest" description="Disordered" evidence="1">
    <location>
        <begin position="532"/>
        <end position="760"/>
    </location>
</feature>
<feature type="compositionally biased region" description="Low complexity" evidence="1">
    <location>
        <begin position="174"/>
        <end position="187"/>
    </location>
</feature>
<feature type="compositionally biased region" description="Polar residues" evidence="1">
    <location>
        <begin position="18"/>
        <end position="29"/>
    </location>
</feature>
<protein>
    <submittedName>
        <fullName evidence="2">Uncharacterized protein</fullName>
    </submittedName>
</protein>
<feature type="compositionally biased region" description="Polar residues" evidence="1">
    <location>
        <begin position="662"/>
        <end position="688"/>
    </location>
</feature>
<accession>A0A9P9AG89</accession>
<feature type="compositionally biased region" description="Polar residues" evidence="1">
    <location>
        <begin position="188"/>
        <end position="210"/>
    </location>
</feature>
<feature type="compositionally biased region" description="Pro residues" evidence="1">
    <location>
        <begin position="375"/>
        <end position="384"/>
    </location>
</feature>
<feature type="compositionally biased region" description="Basic and acidic residues" evidence="1">
    <location>
        <begin position="695"/>
        <end position="745"/>
    </location>
</feature>
<organism evidence="2 3">
    <name type="scientific">Plectosphaerella plurivora</name>
    <dbReference type="NCBI Taxonomy" id="936078"/>
    <lineage>
        <taxon>Eukaryota</taxon>
        <taxon>Fungi</taxon>
        <taxon>Dikarya</taxon>
        <taxon>Ascomycota</taxon>
        <taxon>Pezizomycotina</taxon>
        <taxon>Sordariomycetes</taxon>
        <taxon>Hypocreomycetidae</taxon>
        <taxon>Glomerellales</taxon>
        <taxon>Plectosphaerellaceae</taxon>
        <taxon>Plectosphaerella</taxon>
    </lineage>
</organism>
<dbReference type="Proteomes" id="UP000770015">
    <property type="component" value="Unassembled WGS sequence"/>
</dbReference>
<comment type="caution">
    <text evidence="2">The sequence shown here is derived from an EMBL/GenBank/DDBJ whole genome shotgun (WGS) entry which is preliminary data.</text>
</comment>
<evidence type="ECO:0000256" key="1">
    <source>
        <dbReference type="SAM" id="MobiDB-lite"/>
    </source>
</evidence>
<feature type="compositionally biased region" description="Gly residues" evidence="1">
    <location>
        <begin position="588"/>
        <end position="597"/>
    </location>
</feature>
<dbReference type="AlphaFoldDB" id="A0A9P9AG89"/>
<dbReference type="OrthoDB" id="5408998at2759"/>
<feature type="compositionally biased region" description="Polar residues" evidence="1">
    <location>
        <begin position="35"/>
        <end position="66"/>
    </location>
</feature>
<feature type="region of interest" description="Disordered" evidence="1">
    <location>
        <begin position="171"/>
        <end position="213"/>
    </location>
</feature>
<keyword evidence="3" id="KW-1185">Reference proteome</keyword>
<sequence length="797" mass="86224">MNVPDSNEAPPPPYSETDIYSNAGSGSRSSEGRTPATSQATPSVAGESTASRSHPPTSIGSSQSDLVYTPPLTPRTGNTNDSFLPPSSSAPAAEAYFESRPTPPNGFPGPILAHTVKVSLSSRPDDFPFPEAWAARDVLPADWQTFLNFLLPAHTVTSNDEVLSRKLRAEEESLASGTTSGPASSSGRTHASTQLEHLRTSNSDTATPTAASVAEARREATCVTSEWNQGFFLPRHLNVHLVLDSTVPGQENQRPQMPGAWDSGSDHNTPQHRPQGQYQPPPHPPPPLVGPPQQFPWGPNYQQQPRPGFSFAGIRMNDDGLYIGNSLAADRNGLRLGGLVADTNGLRYRDNVVVGPGMFSGGPNPEYPGTQYLPPAHPPPPMGPQPGFSPQAGISPGGFPPAQSPFHDSSPGRPNLSRGPSGSHPHLHPPGPPRRSRSGSSVSSKSSATSSTSSLGSLPDYDELEAAQIPVYRSTLQSWLIAPERQVTKQDVQRLRAELREAKRKEVEYPQGNIDKRALKAEIKSLKHEWRTLRRAQRSVRREAKRQRRTQRRQEKRERRNSRQAQKQAERHPQHGRGGSWSLPGGLPPGIGRGIPGPGVHPPRGLPPFGPGPWGGGPPPGAPPFGFAPGFGQGFGLGRGHGPPFLPHPPMPGSWGPDDSQGDVQNQGPGASMRQGQQASPQRQSPQTEAGPAKKPHEASQAKFKQLDEMEKELARKMDQMCETTREDTEEKNKKETGEKVEKEVGQPSGEASGASLRELETEVDELLKKVEKLKMEADETFARELEEEERRQAGVR</sequence>
<feature type="compositionally biased region" description="Gly residues" evidence="1">
    <location>
        <begin position="629"/>
        <end position="641"/>
    </location>
</feature>
<feature type="region of interest" description="Disordered" evidence="1">
    <location>
        <begin position="359"/>
        <end position="460"/>
    </location>
</feature>
<evidence type="ECO:0000313" key="2">
    <source>
        <dbReference type="EMBL" id="KAH6697008.1"/>
    </source>
</evidence>
<feature type="compositionally biased region" description="Pro residues" evidence="1">
    <location>
        <begin position="599"/>
        <end position="623"/>
    </location>
</feature>
<proteinExistence type="predicted"/>
<name>A0A9P9AG89_9PEZI</name>
<feature type="compositionally biased region" description="Basic residues" evidence="1">
    <location>
        <begin position="533"/>
        <end position="551"/>
    </location>
</feature>
<evidence type="ECO:0000313" key="3">
    <source>
        <dbReference type="Proteomes" id="UP000770015"/>
    </source>
</evidence>
<feature type="compositionally biased region" description="Low complexity" evidence="1">
    <location>
        <begin position="438"/>
        <end position="459"/>
    </location>
</feature>
<reference evidence="2" key="1">
    <citation type="journal article" date="2021" name="Nat. Commun.">
        <title>Genetic determinants of endophytism in the Arabidopsis root mycobiome.</title>
        <authorList>
            <person name="Mesny F."/>
            <person name="Miyauchi S."/>
            <person name="Thiergart T."/>
            <person name="Pickel B."/>
            <person name="Atanasova L."/>
            <person name="Karlsson M."/>
            <person name="Huettel B."/>
            <person name="Barry K.W."/>
            <person name="Haridas S."/>
            <person name="Chen C."/>
            <person name="Bauer D."/>
            <person name="Andreopoulos W."/>
            <person name="Pangilinan J."/>
            <person name="LaButti K."/>
            <person name="Riley R."/>
            <person name="Lipzen A."/>
            <person name="Clum A."/>
            <person name="Drula E."/>
            <person name="Henrissat B."/>
            <person name="Kohler A."/>
            <person name="Grigoriev I.V."/>
            <person name="Martin F.M."/>
            <person name="Hacquard S."/>
        </authorList>
    </citation>
    <scope>NUCLEOTIDE SEQUENCE</scope>
    <source>
        <strain evidence="2">MPI-SDFR-AT-0117</strain>
    </source>
</reference>
<feature type="region of interest" description="Disordered" evidence="1">
    <location>
        <begin position="248"/>
        <end position="310"/>
    </location>
</feature>
<feature type="compositionally biased region" description="Pro residues" evidence="1">
    <location>
        <begin position="279"/>
        <end position="294"/>
    </location>
</feature>
<feature type="region of interest" description="Disordered" evidence="1">
    <location>
        <begin position="1"/>
        <end position="105"/>
    </location>
</feature>
<dbReference type="EMBL" id="JAGSXJ010000001">
    <property type="protein sequence ID" value="KAH6697008.1"/>
    <property type="molecule type" value="Genomic_DNA"/>
</dbReference>
<gene>
    <name evidence="2" type="ORF">F5X68DRAFT_196484</name>
</gene>